<dbReference type="AlphaFoldDB" id="A0A1G2QEJ8"/>
<evidence type="ECO:0000256" key="5">
    <source>
        <dbReference type="ARBA" id="ARBA00023136"/>
    </source>
</evidence>
<feature type="transmembrane region" description="Helical" evidence="6">
    <location>
        <begin position="104"/>
        <end position="124"/>
    </location>
</feature>
<evidence type="ECO:0000313" key="8">
    <source>
        <dbReference type="EMBL" id="OHA58422.1"/>
    </source>
</evidence>
<evidence type="ECO:0000313" key="9">
    <source>
        <dbReference type="Proteomes" id="UP000177043"/>
    </source>
</evidence>
<feature type="transmembrane region" description="Helical" evidence="6">
    <location>
        <begin position="39"/>
        <end position="65"/>
    </location>
</feature>
<feature type="domain" description="GtrA/DPMS transmembrane" evidence="7">
    <location>
        <begin position="15"/>
        <end position="130"/>
    </location>
</feature>
<dbReference type="PANTHER" id="PTHR38459">
    <property type="entry name" value="PROPHAGE BACTOPRENOL-LINKED GLUCOSE TRANSLOCASE HOMOLOG"/>
    <property type="match status" value="1"/>
</dbReference>
<dbReference type="PANTHER" id="PTHR38459:SF1">
    <property type="entry name" value="PROPHAGE BACTOPRENOL-LINKED GLUCOSE TRANSLOCASE HOMOLOG"/>
    <property type="match status" value="1"/>
</dbReference>
<dbReference type="GO" id="GO:0000271">
    <property type="term" value="P:polysaccharide biosynthetic process"/>
    <property type="evidence" value="ECO:0007669"/>
    <property type="project" value="InterPro"/>
</dbReference>
<keyword evidence="4 6" id="KW-1133">Transmembrane helix</keyword>
<protein>
    <recommendedName>
        <fullName evidence="7">GtrA/DPMS transmembrane domain-containing protein</fullName>
    </recommendedName>
</protein>
<reference evidence="8 9" key="1">
    <citation type="journal article" date="2016" name="Nat. Commun.">
        <title>Thousands of microbial genomes shed light on interconnected biogeochemical processes in an aquifer system.</title>
        <authorList>
            <person name="Anantharaman K."/>
            <person name="Brown C.T."/>
            <person name="Hug L.A."/>
            <person name="Sharon I."/>
            <person name="Castelle C.J."/>
            <person name="Probst A.J."/>
            <person name="Thomas B.C."/>
            <person name="Singh A."/>
            <person name="Wilkins M.J."/>
            <person name="Karaoz U."/>
            <person name="Brodie E.L."/>
            <person name="Williams K.H."/>
            <person name="Hubbard S.S."/>
            <person name="Banfield J.F."/>
        </authorList>
    </citation>
    <scope>NUCLEOTIDE SEQUENCE [LARGE SCALE GENOMIC DNA]</scope>
</reference>
<proteinExistence type="inferred from homology"/>
<evidence type="ECO:0000256" key="2">
    <source>
        <dbReference type="ARBA" id="ARBA00009399"/>
    </source>
</evidence>
<accession>A0A1G2QEJ8</accession>
<evidence type="ECO:0000256" key="1">
    <source>
        <dbReference type="ARBA" id="ARBA00004141"/>
    </source>
</evidence>
<sequence>MLEMFKIKFYRYLWFVLIGALGSLFVLGGTYVLTEFLHWWYLLAYVLATFVAWTAVFFLNAQVTFKDHNRDHYLQRYLSFFGLYTIIGLVNFGLVFLLTSVVGLYYLLSIVLVVVPLSLFNFWVNQIYIFNST</sequence>
<organism evidence="8 9">
    <name type="scientific">Candidatus Vogelbacteria bacterium RIFOXYD1_FULL_44_32</name>
    <dbReference type="NCBI Taxonomy" id="1802438"/>
    <lineage>
        <taxon>Bacteria</taxon>
        <taxon>Candidatus Vogeliibacteriota</taxon>
    </lineage>
</organism>
<comment type="caution">
    <text evidence="8">The sequence shown here is derived from an EMBL/GenBank/DDBJ whole genome shotgun (WGS) entry which is preliminary data.</text>
</comment>
<name>A0A1G2QEJ8_9BACT</name>
<gene>
    <name evidence="8" type="ORF">A2571_01425</name>
</gene>
<dbReference type="Proteomes" id="UP000177043">
    <property type="component" value="Unassembled WGS sequence"/>
</dbReference>
<keyword evidence="5 6" id="KW-0472">Membrane</keyword>
<dbReference type="InterPro" id="IPR051401">
    <property type="entry name" value="GtrA_CellWall_Glycosyl"/>
</dbReference>
<dbReference type="GO" id="GO:0005886">
    <property type="term" value="C:plasma membrane"/>
    <property type="evidence" value="ECO:0007669"/>
    <property type="project" value="TreeGrafter"/>
</dbReference>
<comment type="similarity">
    <text evidence="2">Belongs to the GtrA family.</text>
</comment>
<evidence type="ECO:0000256" key="6">
    <source>
        <dbReference type="SAM" id="Phobius"/>
    </source>
</evidence>
<dbReference type="EMBL" id="MHTJ01000003">
    <property type="protein sequence ID" value="OHA58422.1"/>
    <property type="molecule type" value="Genomic_DNA"/>
</dbReference>
<evidence type="ECO:0000256" key="4">
    <source>
        <dbReference type="ARBA" id="ARBA00022989"/>
    </source>
</evidence>
<feature type="transmembrane region" description="Helical" evidence="6">
    <location>
        <begin position="77"/>
        <end position="98"/>
    </location>
</feature>
<dbReference type="InterPro" id="IPR007267">
    <property type="entry name" value="GtrA_DPMS_TM"/>
</dbReference>
<evidence type="ECO:0000256" key="3">
    <source>
        <dbReference type="ARBA" id="ARBA00022692"/>
    </source>
</evidence>
<comment type="subcellular location">
    <subcellularLocation>
        <location evidence="1">Membrane</location>
        <topology evidence="1">Multi-pass membrane protein</topology>
    </subcellularLocation>
</comment>
<keyword evidence="3 6" id="KW-0812">Transmembrane</keyword>
<dbReference type="Pfam" id="PF04138">
    <property type="entry name" value="GtrA_DPMS_TM"/>
    <property type="match status" value="1"/>
</dbReference>
<dbReference type="STRING" id="1802438.A2571_01425"/>
<feature type="transmembrane region" description="Helical" evidence="6">
    <location>
        <begin position="12"/>
        <end position="33"/>
    </location>
</feature>
<evidence type="ECO:0000259" key="7">
    <source>
        <dbReference type="Pfam" id="PF04138"/>
    </source>
</evidence>